<gene>
    <name evidence="1" type="ORF">D9613_008831</name>
</gene>
<keyword evidence="2" id="KW-1185">Reference proteome</keyword>
<dbReference type="AlphaFoldDB" id="A0A8H4QUQ7"/>
<dbReference type="EMBL" id="JAACJL010000031">
    <property type="protein sequence ID" value="KAF4616717.1"/>
    <property type="molecule type" value="Genomic_DNA"/>
</dbReference>
<evidence type="ECO:0000313" key="2">
    <source>
        <dbReference type="Proteomes" id="UP000521872"/>
    </source>
</evidence>
<name>A0A8H4QUQ7_9AGAR</name>
<evidence type="ECO:0000313" key="1">
    <source>
        <dbReference type="EMBL" id="KAF4616717.1"/>
    </source>
</evidence>
<protein>
    <submittedName>
        <fullName evidence="1">Uncharacterized protein</fullName>
    </submittedName>
</protein>
<reference evidence="1 2" key="1">
    <citation type="submission" date="2019-12" db="EMBL/GenBank/DDBJ databases">
        <authorList>
            <person name="Floudas D."/>
            <person name="Bentzer J."/>
            <person name="Ahren D."/>
            <person name="Johansson T."/>
            <person name="Persson P."/>
            <person name="Tunlid A."/>
        </authorList>
    </citation>
    <scope>NUCLEOTIDE SEQUENCE [LARGE SCALE GENOMIC DNA]</scope>
    <source>
        <strain evidence="1 2">CBS 102.39</strain>
    </source>
</reference>
<accession>A0A8H4QUQ7</accession>
<dbReference type="Proteomes" id="UP000521872">
    <property type="component" value="Unassembled WGS sequence"/>
</dbReference>
<comment type="caution">
    <text evidence="1">The sequence shown here is derived from an EMBL/GenBank/DDBJ whole genome shotgun (WGS) entry which is preliminary data.</text>
</comment>
<sequence length="121" mass="12885">MGLCLSLLSTDILHGTIPNSESRVLLIQPFNLCDSAKLKAVELFVLYERIITYQQPAEALVLFQDTVPRVAASQDVPASLPSAPAPPADLSIPATPMPAVVTPVPCPLRATLLPNATTLTR</sequence>
<organism evidence="1 2">
    <name type="scientific">Agrocybe pediades</name>
    <dbReference type="NCBI Taxonomy" id="84607"/>
    <lineage>
        <taxon>Eukaryota</taxon>
        <taxon>Fungi</taxon>
        <taxon>Dikarya</taxon>
        <taxon>Basidiomycota</taxon>
        <taxon>Agaricomycotina</taxon>
        <taxon>Agaricomycetes</taxon>
        <taxon>Agaricomycetidae</taxon>
        <taxon>Agaricales</taxon>
        <taxon>Agaricineae</taxon>
        <taxon>Strophariaceae</taxon>
        <taxon>Agrocybe</taxon>
    </lineage>
</organism>
<proteinExistence type="predicted"/>